<comment type="caution">
    <text evidence="8">The sequence shown here is derived from an EMBL/GenBank/DDBJ whole genome shotgun (WGS) entry which is preliminary data.</text>
</comment>
<keyword evidence="3" id="KW-1003">Cell membrane</keyword>
<protein>
    <submittedName>
        <fullName evidence="8">LysR family transcriptional regulator</fullName>
    </submittedName>
</protein>
<keyword evidence="6 7" id="KW-0472">Membrane</keyword>
<evidence type="ECO:0000256" key="3">
    <source>
        <dbReference type="ARBA" id="ARBA00022475"/>
    </source>
</evidence>
<dbReference type="RefSeq" id="WP_420240673.1">
    <property type="nucleotide sequence ID" value="NZ_BOPV01000001.1"/>
</dbReference>
<dbReference type="PANTHER" id="PTHR33452:SF1">
    <property type="entry name" value="INNER MEMBRANE PROTEIN YPHA-RELATED"/>
    <property type="match status" value="1"/>
</dbReference>
<dbReference type="Pfam" id="PF07681">
    <property type="entry name" value="DoxX"/>
    <property type="match status" value="1"/>
</dbReference>
<dbReference type="InterPro" id="IPR051907">
    <property type="entry name" value="DoxX-like_oxidoreductase"/>
</dbReference>
<keyword evidence="5 7" id="KW-1133">Transmembrane helix</keyword>
<dbReference type="EMBL" id="BOPV01000001">
    <property type="protein sequence ID" value="GIL37795.1"/>
    <property type="molecule type" value="Genomic_DNA"/>
</dbReference>
<evidence type="ECO:0000256" key="6">
    <source>
        <dbReference type="ARBA" id="ARBA00023136"/>
    </source>
</evidence>
<reference evidence="8" key="1">
    <citation type="submission" date="2021-02" db="EMBL/GenBank/DDBJ databases">
        <title>Genome sequence of Rhodospirillales sp. strain TMPK1 isolated from soil.</title>
        <authorList>
            <person name="Nakai R."/>
            <person name="Kusada H."/>
            <person name="Tamaki H."/>
        </authorList>
    </citation>
    <scope>NUCLEOTIDE SEQUENCE</scope>
    <source>
        <strain evidence="8">TMPK1</strain>
    </source>
</reference>
<evidence type="ECO:0000256" key="7">
    <source>
        <dbReference type="SAM" id="Phobius"/>
    </source>
</evidence>
<dbReference type="PANTHER" id="PTHR33452">
    <property type="entry name" value="OXIDOREDUCTASE CATD-RELATED"/>
    <property type="match status" value="1"/>
</dbReference>
<evidence type="ECO:0000313" key="9">
    <source>
        <dbReference type="Proteomes" id="UP000681075"/>
    </source>
</evidence>
<comment type="subcellular location">
    <subcellularLocation>
        <location evidence="1">Cell membrane</location>
        <topology evidence="1">Multi-pass membrane protein</topology>
    </subcellularLocation>
</comment>
<dbReference type="AlphaFoldDB" id="A0A8S8X915"/>
<proteinExistence type="inferred from homology"/>
<evidence type="ECO:0000256" key="4">
    <source>
        <dbReference type="ARBA" id="ARBA00022692"/>
    </source>
</evidence>
<evidence type="ECO:0000313" key="8">
    <source>
        <dbReference type="EMBL" id="GIL37795.1"/>
    </source>
</evidence>
<evidence type="ECO:0000256" key="5">
    <source>
        <dbReference type="ARBA" id="ARBA00022989"/>
    </source>
</evidence>
<feature type="transmembrane region" description="Helical" evidence="7">
    <location>
        <begin position="103"/>
        <end position="126"/>
    </location>
</feature>
<dbReference type="InterPro" id="IPR032808">
    <property type="entry name" value="DoxX"/>
</dbReference>
<feature type="transmembrane region" description="Helical" evidence="7">
    <location>
        <begin position="46"/>
        <end position="64"/>
    </location>
</feature>
<evidence type="ECO:0000256" key="2">
    <source>
        <dbReference type="ARBA" id="ARBA00006679"/>
    </source>
</evidence>
<sequence>MDRTIGPLVARVLLSAIFVWSGLGKLAAKAATIGYIESAGVPMPEIAYYLALLAELGLGGLLLIGLLTRWAALGLAFFSIVSAAMFHANFADQGQAINFMKNLAMAGGLLFAAMQGAGAISVDGIFGKRRAPLRR</sequence>
<gene>
    <name evidence="8" type="ORF">TMPK1_00320</name>
</gene>
<dbReference type="Proteomes" id="UP000681075">
    <property type="component" value="Unassembled WGS sequence"/>
</dbReference>
<dbReference type="GO" id="GO:0005886">
    <property type="term" value="C:plasma membrane"/>
    <property type="evidence" value="ECO:0007669"/>
    <property type="project" value="UniProtKB-SubCell"/>
</dbReference>
<feature type="transmembrane region" description="Helical" evidence="7">
    <location>
        <begin position="71"/>
        <end position="91"/>
    </location>
</feature>
<evidence type="ECO:0000256" key="1">
    <source>
        <dbReference type="ARBA" id="ARBA00004651"/>
    </source>
</evidence>
<name>A0A8S8X915_9PROT</name>
<organism evidence="8 9">
    <name type="scientific">Roseiterribacter gracilis</name>
    <dbReference type="NCBI Taxonomy" id="2812848"/>
    <lineage>
        <taxon>Bacteria</taxon>
        <taxon>Pseudomonadati</taxon>
        <taxon>Pseudomonadota</taxon>
        <taxon>Alphaproteobacteria</taxon>
        <taxon>Rhodospirillales</taxon>
        <taxon>Roseiterribacteraceae</taxon>
        <taxon>Roseiterribacter</taxon>
    </lineage>
</organism>
<comment type="similarity">
    <text evidence="2">Belongs to the DoxX family.</text>
</comment>
<keyword evidence="4 7" id="KW-0812">Transmembrane</keyword>
<keyword evidence="9" id="KW-1185">Reference proteome</keyword>
<accession>A0A8S8X915</accession>